<protein>
    <submittedName>
        <fullName evidence="1">Uncharacterized protein</fullName>
    </submittedName>
</protein>
<gene>
    <name evidence="1" type="ORF">CHS0354_031124</name>
</gene>
<sequence length="139" mass="16270">MIFNILKKPLRRQEKRTYRHTDRLRTGGGEIRLKRVAVKKVQHFLDTWRTQLSRYIKPSFTSTEKCVGNPYLDAFVRVLGVKAHDAIEALFECNRRIFTTLQVNRNTDIGVDLKQVLGFEPKVKSMTQKASDRESYLNK</sequence>
<evidence type="ECO:0000313" key="1">
    <source>
        <dbReference type="EMBL" id="KAK3607503.1"/>
    </source>
</evidence>
<reference evidence="1" key="3">
    <citation type="submission" date="2023-05" db="EMBL/GenBank/DDBJ databases">
        <authorList>
            <person name="Smith C.H."/>
        </authorList>
    </citation>
    <scope>NUCLEOTIDE SEQUENCE</scope>
    <source>
        <strain evidence="1">CHS0354</strain>
        <tissue evidence="1">Mantle</tissue>
    </source>
</reference>
<organism evidence="1 2">
    <name type="scientific">Potamilus streckersoni</name>
    <dbReference type="NCBI Taxonomy" id="2493646"/>
    <lineage>
        <taxon>Eukaryota</taxon>
        <taxon>Metazoa</taxon>
        <taxon>Spiralia</taxon>
        <taxon>Lophotrochozoa</taxon>
        <taxon>Mollusca</taxon>
        <taxon>Bivalvia</taxon>
        <taxon>Autobranchia</taxon>
        <taxon>Heteroconchia</taxon>
        <taxon>Palaeoheterodonta</taxon>
        <taxon>Unionida</taxon>
        <taxon>Unionoidea</taxon>
        <taxon>Unionidae</taxon>
        <taxon>Ambleminae</taxon>
        <taxon>Lampsilini</taxon>
        <taxon>Potamilus</taxon>
    </lineage>
</organism>
<keyword evidence="2" id="KW-1185">Reference proteome</keyword>
<accession>A0AAE0TCP3</accession>
<evidence type="ECO:0000313" key="2">
    <source>
        <dbReference type="Proteomes" id="UP001195483"/>
    </source>
</evidence>
<dbReference type="AlphaFoldDB" id="A0AAE0TCP3"/>
<comment type="caution">
    <text evidence="1">The sequence shown here is derived from an EMBL/GenBank/DDBJ whole genome shotgun (WGS) entry which is preliminary data.</text>
</comment>
<dbReference type="EMBL" id="JAEAOA010001866">
    <property type="protein sequence ID" value="KAK3607503.1"/>
    <property type="molecule type" value="Genomic_DNA"/>
</dbReference>
<reference evidence="1" key="1">
    <citation type="journal article" date="2021" name="Genome Biol. Evol.">
        <title>A High-Quality Reference Genome for a Parasitic Bivalve with Doubly Uniparental Inheritance (Bivalvia: Unionida).</title>
        <authorList>
            <person name="Smith C.H."/>
        </authorList>
    </citation>
    <scope>NUCLEOTIDE SEQUENCE</scope>
    <source>
        <strain evidence="1">CHS0354</strain>
    </source>
</reference>
<dbReference type="Proteomes" id="UP001195483">
    <property type="component" value="Unassembled WGS sequence"/>
</dbReference>
<reference evidence="1" key="2">
    <citation type="journal article" date="2021" name="Genome Biol. Evol.">
        <title>Developing a high-quality reference genome for a parasitic bivalve with doubly uniparental inheritance (Bivalvia: Unionida).</title>
        <authorList>
            <person name="Smith C.H."/>
        </authorList>
    </citation>
    <scope>NUCLEOTIDE SEQUENCE</scope>
    <source>
        <strain evidence="1">CHS0354</strain>
        <tissue evidence="1">Mantle</tissue>
    </source>
</reference>
<proteinExistence type="predicted"/>
<name>A0AAE0TCP3_9BIVA</name>